<evidence type="ECO:0000256" key="5">
    <source>
        <dbReference type="ARBA" id="ARBA00022695"/>
    </source>
</evidence>
<dbReference type="InterPro" id="IPR050338">
    <property type="entry name" value="DisA"/>
</dbReference>
<evidence type="ECO:0000256" key="9">
    <source>
        <dbReference type="ARBA" id="ARBA00023136"/>
    </source>
</evidence>
<dbReference type="InterPro" id="IPR034701">
    <property type="entry name" value="CdaA"/>
</dbReference>
<dbReference type="Gene3D" id="3.40.1700.10">
    <property type="entry name" value="DNA integrity scanning protein, DisA, N-terminal domain"/>
    <property type="match status" value="1"/>
</dbReference>
<evidence type="ECO:0000256" key="3">
    <source>
        <dbReference type="ARBA" id="ARBA00022679"/>
    </source>
</evidence>
<dbReference type="NCBIfam" id="TIGR00159">
    <property type="entry name" value="diadenylate cyclase CdaA"/>
    <property type="match status" value="1"/>
</dbReference>
<keyword evidence="6 10" id="KW-0547">Nucleotide-binding</keyword>
<dbReference type="Pfam" id="PF19293">
    <property type="entry name" value="CdaA_N"/>
    <property type="match status" value="1"/>
</dbReference>
<dbReference type="SUPFAM" id="SSF143597">
    <property type="entry name" value="YojJ-like"/>
    <property type="match status" value="1"/>
</dbReference>
<proteinExistence type="inferred from homology"/>
<accession>A0A9D1DHC8</accession>
<evidence type="ECO:0000256" key="6">
    <source>
        <dbReference type="ARBA" id="ARBA00022741"/>
    </source>
</evidence>
<evidence type="ECO:0000256" key="10">
    <source>
        <dbReference type="HAMAP-Rule" id="MF_01499"/>
    </source>
</evidence>
<dbReference type="PIRSF" id="PIRSF004793">
    <property type="entry name" value="UCP004793"/>
    <property type="match status" value="1"/>
</dbReference>
<protein>
    <recommendedName>
        <fullName evidence="10">Diadenylate cyclase</fullName>
        <shortName evidence="10">DAC</shortName>
        <ecNumber evidence="10">2.7.7.85</ecNumber>
    </recommendedName>
    <alternativeName>
        <fullName evidence="10">Cyclic-di-AMP synthase</fullName>
        <shortName evidence="10">c-di-AMP synthase</shortName>
    </alternativeName>
</protein>
<keyword evidence="5 10" id="KW-0548">Nucleotidyltransferase</keyword>
<dbReference type="GO" id="GO:0005886">
    <property type="term" value="C:plasma membrane"/>
    <property type="evidence" value="ECO:0007669"/>
    <property type="project" value="UniProtKB-SubCell"/>
</dbReference>
<dbReference type="EC" id="2.7.7.85" evidence="10"/>
<comment type="subunit">
    <text evidence="10">Probably a homodimer.</text>
</comment>
<dbReference type="FunFam" id="3.40.1700.10:FF:000002">
    <property type="entry name" value="Diadenylate cyclase"/>
    <property type="match status" value="1"/>
</dbReference>
<name>A0A9D1DHC8_9FIRM</name>
<comment type="subcellular location">
    <subcellularLocation>
        <location evidence="10">Cell membrane</location>
        <topology evidence="10">Single-pass membrane protein</topology>
    </subcellularLocation>
</comment>
<dbReference type="Pfam" id="PF02457">
    <property type="entry name" value="DAC"/>
    <property type="match status" value="1"/>
</dbReference>
<comment type="function">
    <text evidence="10">Catalyzes the condensation of 2 ATP molecules into cyclic di-AMP (c-di-AMP), a second messenger used to regulate differing processes in different bacteria.</text>
</comment>
<evidence type="ECO:0000259" key="11">
    <source>
        <dbReference type="PROSITE" id="PS51794"/>
    </source>
</evidence>
<dbReference type="InterPro" id="IPR036888">
    <property type="entry name" value="DNA_integrity_DisA_N_sf"/>
</dbReference>
<reference evidence="12" key="2">
    <citation type="journal article" date="2021" name="PeerJ">
        <title>Extensive microbial diversity within the chicken gut microbiome revealed by metagenomics and culture.</title>
        <authorList>
            <person name="Gilroy R."/>
            <person name="Ravi A."/>
            <person name="Getino M."/>
            <person name="Pursley I."/>
            <person name="Horton D.L."/>
            <person name="Alikhan N.F."/>
            <person name="Baker D."/>
            <person name="Gharbi K."/>
            <person name="Hall N."/>
            <person name="Watson M."/>
            <person name="Adriaenssens E.M."/>
            <person name="Foster-Nyarko E."/>
            <person name="Jarju S."/>
            <person name="Secka A."/>
            <person name="Antonio M."/>
            <person name="Oren A."/>
            <person name="Chaudhuri R.R."/>
            <person name="La Ragione R."/>
            <person name="Hildebrand F."/>
            <person name="Pallen M.J."/>
        </authorList>
    </citation>
    <scope>NUCLEOTIDE SEQUENCE</scope>
    <source>
        <strain evidence="12">ChiBcec15-4380</strain>
    </source>
</reference>
<keyword evidence="2 10" id="KW-1003">Cell membrane</keyword>
<dbReference type="GO" id="GO:0006171">
    <property type="term" value="P:cAMP biosynthetic process"/>
    <property type="evidence" value="ECO:0007669"/>
    <property type="project" value="InterPro"/>
</dbReference>
<dbReference type="EMBL" id="DVHE01000043">
    <property type="protein sequence ID" value="HIR50658.1"/>
    <property type="molecule type" value="Genomic_DNA"/>
</dbReference>
<keyword evidence="4 10" id="KW-0812">Transmembrane</keyword>
<dbReference type="GO" id="GO:0004016">
    <property type="term" value="F:adenylate cyclase activity"/>
    <property type="evidence" value="ECO:0007669"/>
    <property type="project" value="UniProtKB-UniRule"/>
</dbReference>
<keyword evidence="7 10" id="KW-0067">ATP-binding</keyword>
<dbReference type="AlphaFoldDB" id="A0A9D1DHC8"/>
<dbReference type="InterPro" id="IPR045585">
    <property type="entry name" value="CdaA_N"/>
</dbReference>
<evidence type="ECO:0000256" key="1">
    <source>
        <dbReference type="ARBA" id="ARBA00000877"/>
    </source>
</evidence>
<keyword evidence="9 10" id="KW-0472">Membrane</keyword>
<dbReference type="GO" id="GO:0005524">
    <property type="term" value="F:ATP binding"/>
    <property type="evidence" value="ECO:0007669"/>
    <property type="project" value="UniProtKB-UniRule"/>
</dbReference>
<evidence type="ECO:0000313" key="13">
    <source>
        <dbReference type="Proteomes" id="UP000824239"/>
    </source>
</evidence>
<dbReference type="Proteomes" id="UP000824239">
    <property type="component" value="Unassembled WGS sequence"/>
</dbReference>
<comment type="catalytic activity">
    <reaction evidence="1 10">
        <text>2 ATP = 3',3'-c-di-AMP + 2 diphosphate</text>
        <dbReference type="Rhea" id="RHEA:35655"/>
        <dbReference type="ChEBI" id="CHEBI:30616"/>
        <dbReference type="ChEBI" id="CHEBI:33019"/>
        <dbReference type="ChEBI" id="CHEBI:71500"/>
        <dbReference type="EC" id="2.7.7.85"/>
    </reaction>
</comment>
<gene>
    <name evidence="10" type="primary">dacA</name>
    <name evidence="12" type="ORF">IAA53_05150</name>
</gene>
<dbReference type="HAMAP" id="MF_01499">
    <property type="entry name" value="DacA"/>
    <property type="match status" value="1"/>
</dbReference>
<feature type="domain" description="DAC" evidence="11">
    <location>
        <begin position="75"/>
        <end position="236"/>
    </location>
</feature>
<dbReference type="InterPro" id="IPR003390">
    <property type="entry name" value="DNA_integrity_scan_DisA_N"/>
</dbReference>
<sequence length="274" mass="29941">MSIKIKDILDILIVAFLIYKVVSLVRSTSTARVARAIVVLLLATWITGLFQMEMLNFGLNKILELGVIALVIMFQPELRRALERMGGKSVKELLSGKSPQGEMEEAILATVSACEIMSKERVGVLLIFERETSLEDYFKTGTLLDAKTSEQLLRNLFFPKASLHDGAVIIRGGRVAAAGCVMPLSENPHLSSDLGTRHRAGVGTSEVSDAVVVIVSEETGTISVAVGGMLKRHLAPQTLERLLTTELIPNEQEQKTLMTRIKQGLTKKGRSDAK</sequence>
<keyword evidence="8 10" id="KW-1133">Transmembrane helix</keyword>
<evidence type="ECO:0000256" key="7">
    <source>
        <dbReference type="ARBA" id="ARBA00022840"/>
    </source>
</evidence>
<dbReference type="InterPro" id="IPR014046">
    <property type="entry name" value="C-di-AMP_synthase"/>
</dbReference>
<keyword evidence="3 10" id="KW-0808">Transferase</keyword>
<comment type="similarity">
    <text evidence="10">Belongs to the adenylate cyclase family. DacA/CdaA subfamily.</text>
</comment>
<evidence type="ECO:0000256" key="8">
    <source>
        <dbReference type="ARBA" id="ARBA00022989"/>
    </source>
</evidence>
<evidence type="ECO:0000256" key="2">
    <source>
        <dbReference type="ARBA" id="ARBA00022475"/>
    </source>
</evidence>
<organism evidence="12 13">
    <name type="scientific">Candidatus Avoscillospira avicola</name>
    <dbReference type="NCBI Taxonomy" id="2840706"/>
    <lineage>
        <taxon>Bacteria</taxon>
        <taxon>Bacillati</taxon>
        <taxon>Bacillota</taxon>
        <taxon>Clostridia</taxon>
        <taxon>Eubacteriales</taxon>
        <taxon>Oscillospiraceae</taxon>
        <taxon>Oscillospiraceae incertae sedis</taxon>
        <taxon>Candidatus Avoscillospira</taxon>
    </lineage>
</organism>
<reference evidence="12" key="1">
    <citation type="submission" date="2020-10" db="EMBL/GenBank/DDBJ databases">
        <authorList>
            <person name="Gilroy R."/>
        </authorList>
    </citation>
    <scope>NUCLEOTIDE SEQUENCE</scope>
    <source>
        <strain evidence="12">ChiBcec15-4380</strain>
    </source>
</reference>
<dbReference type="PROSITE" id="PS51794">
    <property type="entry name" value="DAC"/>
    <property type="match status" value="1"/>
</dbReference>
<feature type="transmembrane region" description="Helical" evidence="10">
    <location>
        <begin position="33"/>
        <end position="50"/>
    </location>
</feature>
<comment type="caution">
    <text evidence="12">The sequence shown here is derived from an EMBL/GenBank/DDBJ whole genome shotgun (WGS) entry which is preliminary data.</text>
</comment>
<evidence type="ECO:0000313" key="12">
    <source>
        <dbReference type="EMBL" id="HIR50658.1"/>
    </source>
</evidence>
<dbReference type="PANTHER" id="PTHR34185:SF1">
    <property type="entry name" value="DIADENYLATE CYCLASE"/>
    <property type="match status" value="1"/>
</dbReference>
<dbReference type="GO" id="GO:0106408">
    <property type="term" value="F:diadenylate cyclase activity"/>
    <property type="evidence" value="ECO:0007669"/>
    <property type="project" value="UniProtKB-EC"/>
</dbReference>
<evidence type="ECO:0000256" key="4">
    <source>
        <dbReference type="ARBA" id="ARBA00022692"/>
    </source>
</evidence>
<dbReference type="PANTHER" id="PTHR34185">
    <property type="entry name" value="DIADENYLATE CYCLASE"/>
    <property type="match status" value="1"/>
</dbReference>